<evidence type="ECO:0000256" key="1">
    <source>
        <dbReference type="ARBA" id="ARBA00022574"/>
    </source>
</evidence>
<dbReference type="InterPro" id="IPR036322">
    <property type="entry name" value="WD40_repeat_dom_sf"/>
</dbReference>
<dbReference type="InterPro" id="IPR001680">
    <property type="entry name" value="WD40_rpt"/>
</dbReference>
<dbReference type="SMART" id="SM00320">
    <property type="entry name" value="WD40"/>
    <property type="match status" value="3"/>
</dbReference>
<name>A0A0C2S1M3_AMAMK</name>
<dbReference type="OrthoDB" id="3027122at2759"/>
<dbReference type="InterPro" id="IPR050349">
    <property type="entry name" value="WD_LIS1/nudF_dynein_reg"/>
</dbReference>
<accession>A0A0C2S1M3</accession>
<dbReference type="InterPro" id="IPR015943">
    <property type="entry name" value="WD40/YVTN_repeat-like_dom_sf"/>
</dbReference>
<dbReference type="SUPFAM" id="SSF50978">
    <property type="entry name" value="WD40 repeat-like"/>
    <property type="match status" value="1"/>
</dbReference>
<keyword evidence="5" id="KW-1185">Reference proteome</keyword>
<feature type="non-terminal residue" evidence="4">
    <location>
        <position position="293"/>
    </location>
</feature>
<dbReference type="PROSITE" id="PS50082">
    <property type="entry name" value="WD_REPEATS_2"/>
    <property type="match status" value="1"/>
</dbReference>
<sequence>MSNEDGLKEDGITNEQLEEKIPQQLRYACVYWVNHLKIANVEDADLMNGLKKFVDEHILHWLEVLSLIGKLDSAHRAIRVALILLKSTSSDLHQLLSDTLRFIPKFYEVIDRSALHTYYSALHFTPTDSLLYRRYIKEAAHSVCDIEGGPEKWNALVANQSHEEYVSVIKFSLDSTLFVSCSRHGGSVYLWDIRGIDACSPSEREEATGVTELVLSRDCSRLACGFSDGTVELWETSPTKRRIASHHAHKEPVCALEFGPDAGLFASGSDDGTIKLWNGGDGSLRGTLSAPSG</sequence>
<organism evidence="4 5">
    <name type="scientific">Amanita muscaria (strain Koide BX008)</name>
    <dbReference type="NCBI Taxonomy" id="946122"/>
    <lineage>
        <taxon>Eukaryota</taxon>
        <taxon>Fungi</taxon>
        <taxon>Dikarya</taxon>
        <taxon>Basidiomycota</taxon>
        <taxon>Agaricomycotina</taxon>
        <taxon>Agaricomycetes</taxon>
        <taxon>Agaricomycetidae</taxon>
        <taxon>Agaricales</taxon>
        <taxon>Pluteineae</taxon>
        <taxon>Amanitaceae</taxon>
        <taxon>Amanita</taxon>
    </lineage>
</organism>
<dbReference type="Gene3D" id="2.130.10.10">
    <property type="entry name" value="YVTN repeat-like/Quinoprotein amine dehydrogenase"/>
    <property type="match status" value="1"/>
</dbReference>
<dbReference type="PROSITE" id="PS50294">
    <property type="entry name" value="WD_REPEATS_REGION"/>
    <property type="match status" value="1"/>
</dbReference>
<evidence type="ECO:0000313" key="5">
    <source>
        <dbReference type="Proteomes" id="UP000054549"/>
    </source>
</evidence>
<feature type="repeat" description="WD" evidence="3">
    <location>
        <begin position="246"/>
        <end position="278"/>
    </location>
</feature>
<evidence type="ECO:0000256" key="3">
    <source>
        <dbReference type="PROSITE-ProRule" id="PRU00221"/>
    </source>
</evidence>
<protein>
    <submittedName>
        <fullName evidence="4">Uncharacterized protein</fullName>
    </submittedName>
</protein>
<reference evidence="4 5" key="1">
    <citation type="submission" date="2014-04" db="EMBL/GenBank/DDBJ databases">
        <title>Evolutionary Origins and Diversification of the Mycorrhizal Mutualists.</title>
        <authorList>
            <consortium name="DOE Joint Genome Institute"/>
            <consortium name="Mycorrhizal Genomics Consortium"/>
            <person name="Kohler A."/>
            <person name="Kuo A."/>
            <person name="Nagy L.G."/>
            <person name="Floudas D."/>
            <person name="Copeland A."/>
            <person name="Barry K.W."/>
            <person name="Cichocki N."/>
            <person name="Veneault-Fourrey C."/>
            <person name="LaButti K."/>
            <person name="Lindquist E.A."/>
            <person name="Lipzen A."/>
            <person name="Lundell T."/>
            <person name="Morin E."/>
            <person name="Murat C."/>
            <person name="Riley R."/>
            <person name="Ohm R."/>
            <person name="Sun H."/>
            <person name="Tunlid A."/>
            <person name="Henrissat B."/>
            <person name="Grigoriev I.V."/>
            <person name="Hibbett D.S."/>
            <person name="Martin F."/>
        </authorList>
    </citation>
    <scope>NUCLEOTIDE SEQUENCE [LARGE SCALE GENOMIC DNA]</scope>
    <source>
        <strain evidence="4 5">Koide BX008</strain>
    </source>
</reference>
<dbReference type="AlphaFoldDB" id="A0A0C2S1M3"/>
<keyword evidence="1 3" id="KW-0853">WD repeat</keyword>
<dbReference type="Proteomes" id="UP000054549">
    <property type="component" value="Unassembled WGS sequence"/>
</dbReference>
<dbReference type="HOGENOM" id="CLU_000288_57_19_1"/>
<gene>
    <name evidence="4" type="ORF">M378DRAFT_89177</name>
</gene>
<dbReference type="InParanoid" id="A0A0C2S1M3"/>
<dbReference type="STRING" id="946122.A0A0C2S1M3"/>
<evidence type="ECO:0000256" key="2">
    <source>
        <dbReference type="ARBA" id="ARBA00022737"/>
    </source>
</evidence>
<dbReference type="PANTHER" id="PTHR44129">
    <property type="entry name" value="WD REPEAT-CONTAINING PROTEIN POP1"/>
    <property type="match status" value="1"/>
</dbReference>
<keyword evidence="2" id="KW-0677">Repeat</keyword>
<dbReference type="EMBL" id="KN818417">
    <property type="protein sequence ID" value="KIL56525.1"/>
    <property type="molecule type" value="Genomic_DNA"/>
</dbReference>
<proteinExistence type="predicted"/>
<evidence type="ECO:0000313" key="4">
    <source>
        <dbReference type="EMBL" id="KIL56525.1"/>
    </source>
</evidence>
<dbReference type="Pfam" id="PF00400">
    <property type="entry name" value="WD40"/>
    <property type="match status" value="3"/>
</dbReference>